<reference evidence="2" key="1">
    <citation type="journal article" date="2021" name="Nat. Commun.">
        <title>Genetic determinants of endophytism in the Arabidopsis root mycobiome.</title>
        <authorList>
            <person name="Mesny F."/>
            <person name="Miyauchi S."/>
            <person name="Thiergart T."/>
            <person name="Pickel B."/>
            <person name="Atanasova L."/>
            <person name="Karlsson M."/>
            <person name="Huettel B."/>
            <person name="Barry K.W."/>
            <person name="Haridas S."/>
            <person name="Chen C."/>
            <person name="Bauer D."/>
            <person name="Andreopoulos W."/>
            <person name="Pangilinan J."/>
            <person name="LaButti K."/>
            <person name="Riley R."/>
            <person name="Lipzen A."/>
            <person name="Clum A."/>
            <person name="Drula E."/>
            <person name="Henrissat B."/>
            <person name="Kohler A."/>
            <person name="Grigoriev I.V."/>
            <person name="Martin F.M."/>
            <person name="Hacquard S."/>
        </authorList>
    </citation>
    <scope>NUCLEOTIDE SEQUENCE</scope>
    <source>
        <strain evidence="2">MPI-CAGE-CH-0230</strain>
    </source>
</reference>
<dbReference type="GeneID" id="70191134"/>
<dbReference type="EMBL" id="JAGTJQ010000013">
    <property type="protein sequence ID" value="KAH7014211.1"/>
    <property type="molecule type" value="Genomic_DNA"/>
</dbReference>
<dbReference type="AlphaFoldDB" id="A0A9P8XTC0"/>
<organism evidence="2 3">
    <name type="scientific">Microdochium trichocladiopsis</name>
    <dbReference type="NCBI Taxonomy" id="1682393"/>
    <lineage>
        <taxon>Eukaryota</taxon>
        <taxon>Fungi</taxon>
        <taxon>Dikarya</taxon>
        <taxon>Ascomycota</taxon>
        <taxon>Pezizomycotina</taxon>
        <taxon>Sordariomycetes</taxon>
        <taxon>Xylariomycetidae</taxon>
        <taxon>Xylariales</taxon>
        <taxon>Microdochiaceae</taxon>
        <taxon>Microdochium</taxon>
    </lineage>
</organism>
<comment type="caution">
    <text evidence="2">The sequence shown here is derived from an EMBL/GenBank/DDBJ whole genome shotgun (WGS) entry which is preliminary data.</text>
</comment>
<protein>
    <recommendedName>
        <fullName evidence="4">N-acetyltransferase domain-containing protein</fullName>
    </recommendedName>
</protein>
<dbReference type="OrthoDB" id="508139at2759"/>
<gene>
    <name evidence="2" type="ORF">B0I36DRAFT_397667</name>
</gene>
<evidence type="ECO:0000313" key="3">
    <source>
        <dbReference type="Proteomes" id="UP000756346"/>
    </source>
</evidence>
<dbReference type="Gene3D" id="1.25.40.20">
    <property type="entry name" value="Ankyrin repeat-containing domain"/>
    <property type="match status" value="1"/>
</dbReference>
<feature type="region of interest" description="Disordered" evidence="1">
    <location>
        <begin position="1"/>
        <end position="41"/>
    </location>
</feature>
<feature type="compositionally biased region" description="Basic and acidic residues" evidence="1">
    <location>
        <begin position="1"/>
        <end position="10"/>
    </location>
</feature>
<dbReference type="RefSeq" id="XP_046005178.1">
    <property type="nucleotide sequence ID" value="XM_046161588.1"/>
</dbReference>
<evidence type="ECO:0000313" key="2">
    <source>
        <dbReference type="EMBL" id="KAH7014211.1"/>
    </source>
</evidence>
<name>A0A9P8XTC0_9PEZI</name>
<accession>A0A9P8XTC0</accession>
<dbReference type="InterPro" id="IPR036770">
    <property type="entry name" value="Ankyrin_rpt-contain_sf"/>
</dbReference>
<keyword evidence="3" id="KW-1185">Reference proteome</keyword>
<dbReference type="Proteomes" id="UP000756346">
    <property type="component" value="Unassembled WGS sequence"/>
</dbReference>
<feature type="region of interest" description="Disordered" evidence="1">
    <location>
        <begin position="96"/>
        <end position="148"/>
    </location>
</feature>
<sequence>MAPDKHARADDSDEPSQSARSPARPAPKAPKPSGITDDLPGFKITVKYLDEAKAAKNDYKEPKSWEIKMRQIWNLEPGSPLTEDERAEFFAHTEPAEAVSVTADDPDAGAAVGGDDDSSDNDAASSAEDEEDYLGGKDGLDDDGLEDDTQYDDCAEFPWCETFYGEILKTTSGGEVPHKVGYVTGKLIRRGKICENFLQTVEEPSQETSAMGFELFGRYGHLQDKHKTSGSSIWGDELDNGSILLLEIVKVDKEYRRLGLATRLCNAVLDITRPKCNPKTWIAVARTAVLNASVEAEPDGRDWNKAVEDQMQATTALLRAVGFRRLGTSEWFAFAGDVDHPAHQLSAANDYNSPVFADRDFAGPSEQLSEKIRSETVSDAMTLQELKLQAQIHGLAHADWCTPNSHGHTILHLAATASKAQCIAWIIDNFAQLRDAQNSASQTPLDLCLDRMERLRSQLQHGFLVLVVADHFTGFGTKFVDTVCALKGLKSPSPIELLRIKFGCSCGQCVDGFLSPRMLELLSTNAESVHGHLELTLEYIGDDGPAFAEDTAMCYPSLPPAIVSRMRTNKSVRAGFVAMFGHFATCLQAGRVPNEANVRQVIQEASEWPPVTRNYLESVGTVAAVGACLFASTMDVSPHAGDGTVLDGLEPGAYDALLKCRNDEDFGFVSGQCGYERVGRDMYAAGEGAADPMFGDQDCQMS</sequence>
<evidence type="ECO:0008006" key="4">
    <source>
        <dbReference type="Google" id="ProtNLM"/>
    </source>
</evidence>
<proteinExistence type="predicted"/>
<evidence type="ECO:0000256" key="1">
    <source>
        <dbReference type="SAM" id="MobiDB-lite"/>
    </source>
</evidence>